<evidence type="ECO:0000313" key="5">
    <source>
        <dbReference type="Proteomes" id="UP000605784"/>
    </source>
</evidence>
<dbReference type="PANTHER" id="PTHR21098">
    <property type="entry name" value="RIBOFLAVIN SYNTHASE ALPHA CHAIN"/>
    <property type="match status" value="1"/>
</dbReference>
<organism evidence="4 5">
    <name type="scientific">Haloarcula pellucida</name>
    <dbReference type="NCBI Taxonomy" id="1427151"/>
    <lineage>
        <taxon>Archaea</taxon>
        <taxon>Methanobacteriati</taxon>
        <taxon>Methanobacteriota</taxon>
        <taxon>Stenosarchaea group</taxon>
        <taxon>Halobacteria</taxon>
        <taxon>Halobacteriales</taxon>
        <taxon>Haloarculaceae</taxon>
        <taxon>Haloarcula</taxon>
    </lineage>
</organism>
<gene>
    <name evidence="4" type="ORF">GCM10009030_34390</name>
</gene>
<keyword evidence="1" id="KW-0677">Repeat</keyword>
<dbReference type="Gene3D" id="2.40.30.20">
    <property type="match status" value="2"/>
</dbReference>
<dbReference type="GO" id="GO:0004746">
    <property type="term" value="F:riboflavin synthase activity"/>
    <property type="evidence" value="ECO:0007669"/>
    <property type="project" value="TreeGrafter"/>
</dbReference>
<keyword evidence="5" id="KW-1185">Reference proteome</keyword>
<name>A0A830GQU6_9EURY</name>
<dbReference type="InterPro" id="IPR023366">
    <property type="entry name" value="ATP_synth_asu-like_sf"/>
</dbReference>
<proteinExistence type="predicted"/>
<feature type="repeat" description="Lumazine-binding" evidence="2">
    <location>
        <begin position="95"/>
        <end position="191"/>
    </location>
</feature>
<evidence type="ECO:0000256" key="1">
    <source>
        <dbReference type="ARBA" id="ARBA00022737"/>
    </source>
</evidence>
<reference evidence="4" key="2">
    <citation type="submission" date="2020-09" db="EMBL/GenBank/DDBJ databases">
        <authorList>
            <person name="Sun Q."/>
            <person name="Ohkuma M."/>
        </authorList>
    </citation>
    <scope>NUCLEOTIDE SEQUENCE</scope>
    <source>
        <strain evidence="4">JCM 17820</strain>
    </source>
</reference>
<comment type="caution">
    <text evidence="4">The sequence shown here is derived from an EMBL/GenBank/DDBJ whole genome shotgun (WGS) entry which is preliminary data.</text>
</comment>
<dbReference type="PIRSF" id="PIRSF000498">
    <property type="entry name" value="Riboflavin_syn_A"/>
    <property type="match status" value="1"/>
</dbReference>
<feature type="repeat" description="Lumazine-binding" evidence="2">
    <location>
        <begin position="1"/>
        <end position="94"/>
    </location>
</feature>
<dbReference type="InterPro" id="IPR017938">
    <property type="entry name" value="Riboflavin_synthase-like_b-brl"/>
</dbReference>
<dbReference type="NCBIfam" id="NF006767">
    <property type="entry name" value="PRK09289.1"/>
    <property type="match status" value="1"/>
</dbReference>
<evidence type="ECO:0000313" key="4">
    <source>
        <dbReference type="EMBL" id="GGO01080.1"/>
    </source>
</evidence>
<dbReference type="EMBL" id="BMOU01000006">
    <property type="protein sequence ID" value="GGO01080.1"/>
    <property type="molecule type" value="Genomic_DNA"/>
</dbReference>
<feature type="domain" description="Lumazine-binding" evidence="3">
    <location>
        <begin position="1"/>
        <end position="94"/>
    </location>
</feature>
<sequence length="198" mass="21263">MYTGVVETTGTVRRIDRLDSGCRIEVATDTDGLEPEDSIGISGVCLTVEAVGDGWFRTFLSAETVDRTYLAALDSGTAVNVERPMAAADRFDGHLVKGTVDATTEVVAVTDLGEDWRFTVDIPDGYEQYLVEKGAVALDGASLTVCELSTETFSVAVVPTTYDVTTLSEKTVGDPLHFEADLLAKYAERQSVLTHGEV</sequence>
<dbReference type="InterPro" id="IPR026017">
    <property type="entry name" value="Lumazine-bd_dom"/>
</dbReference>
<dbReference type="Pfam" id="PF00677">
    <property type="entry name" value="Lum_binding"/>
    <property type="match status" value="2"/>
</dbReference>
<accession>A0A830GQU6</accession>
<dbReference type="RefSeq" id="WP_189001032.1">
    <property type="nucleotide sequence ID" value="NZ_BMOU01000006.1"/>
</dbReference>
<reference evidence="4" key="1">
    <citation type="journal article" date="2014" name="Int. J. Syst. Evol. Microbiol.">
        <title>Complete genome sequence of Corynebacterium casei LMG S-19264T (=DSM 44701T), isolated from a smear-ripened cheese.</title>
        <authorList>
            <consortium name="US DOE Joint Genome Institute (JGI-PGF)"/>
            <person name="Walter F."/>
            <person name="Albersmeier A."/>
            <person name="Kalinowski J."/>
            <person name="Ruckert C."/>
        </authorList>
    </citation>
    <scope>NUCLEOTIDE SEQUENCE</scope>
    <source>
        <strain evidence="4">JCM 17820</strain>
    </source>
</reference>
<dbReference type="PANTHER" id="PTHR21098:SF0">
    <property type="entry name" value="RIBOFLAVIN SYNTHASE"/>
    <property type="match status" value="1"/>
</dbReference>
<evidence type="ECO:0000256" key="2">
    <source>
        <dbReference type="PROSITE-ProRule" id="PRU00524"/>
    </source>
</evidence>
<dbReference type="GO" id="GO:0009231">
    <property type="term" value="P:riboflavin biosynthetic process"/>
    <property type="evidence" value="ECO:0007669"/>
    <property type="project" value="TreeGrafter"/>
</dbReference>
<dbReference type="PROSITE" id="PS51177">
    <property type="entry name" value="LUMAZINE_BIND"/>
    <property type="match status" value="2"/>
</dbReference>
<feature type="domain" description="Lumazine-binding" evidence="3">
    <location>
        <begin position="95"/>
        <end position="191"/>
    </location>
</feature>
<dbReference type="SUPFAM" id="SSF63380">
    <property type="entry name" value="Riboflavin synthase domain-like"/>
    <property type="match status" value="2"/>
</dbReference>
<protein>
    <submittedName>
        <fullName evidence="4">Riboflavin synthase</fullName>
    </submittedName>
</protein>
<evidence type="ECO:0000259" key="3">
    <source>
        <dbReference type="PROSITE" id="PS51177"/>
    </source>
</evidence>
<dbReference type="Proteomes" id="UP000605784">
    <property type="component" value="Unassembled WGS sequence"/>
</dbReference>
<dbReference type="AlphaFoldDB" id="A0A830GQU6"/>
<dbReference type="InterPro" id="IPR001783">
    <property type="entry name" value="Lumazine-bd"/>
</dbReference>
<dbReference type="CDD" id="cd00402">
    <property type="entry name" value="Riboflavin_synthase_like"/>
    <property type="match status" value="1"/>
</dbReference>